<keyword evidence="3" id="KW-1185">Reference proteome</keyword>
<proteinExistence type="predicted"/>
<evidence type="ECO:0000313" key="2">
    <source>
        <dbReference type="EMBL" id="MBP2025993.1"/>
    </source>
</evidence>
<evidence type="ECO:0000256" key="1">
    <source>
        <dbReference type="SAM" id="Phobius"/>
    </source>
</evidence>
<evidence type="ECO:0008006" key="4">
    <source>
        <dbReference type="Google" id="ProtNLM"/>
    </source>
</evidence>
<name>A0ABS4KE08_9FIRM</name>
<keyword evidence="1" id="KW-1133">Transmembrane helix</keyword>
<keyword evidence="1" id="KW-0812">Transmembrane</keyword>
<reference evidence="2 3" key="1">
    <citation type="submission" date="2021-03" db="EMBL/GenBank/DDBJ databases">
        <title>Genomic Encyclopedia of Type Strains, Phase IV (KMG-IV): sequencing the most valuable type-strain genomes for metagenomic binning, comparative biology and taxonomic classification.</title>
        <authorList>
            <person name="Goeker M."/>
        </authorList>
    </citation>
    <scope>NUCLEOTIDE SEQUENCE [LARGE SCALE GENOMIC DNA]</scope>
    <source>
        <strain evidence="2 3">DSM 27563</strain>
    </source>
</reference>
<evidence type="ECO:0000313" key="3">
    <source>
        <dbReference type="Proteomes" id="UP001519306"/>
    </source>
</evidence>
<feature type="transmembrane region" description="Helical" evidence="1">
    <location>
        <begin position="76"/>
        <end position="101"/>
    </location>
</feature>
<dbReference type="Proteomes" id="UP001519306">
    <property type="component" value="Unassembled WGS sequence"/>
</dbReference>
<organism evidence="2 3">
    <name type="scientific">Peptoniphilus stercorisuis</name>
    <dbReference type="NCBI Taxonomy" id="1436965"/>
    <lineage>
        <taxon>Bacteria</taxon>
        <taxon>Bacillati</taxon>
        <taxon>Bacillota</taxon>
        <taxon>Tissierellia</taxon>
        <taxon>Tissierellales</taxon>
        <taxon>Peptoniphilaceae</taxon>
        <taxon>Peptoniphilus</taxon>
    </lineage>
</organism>
<dbReference type="EMBL" id="JAGGLJ010000017">
    <property type="protein sequence ID" value="MBP2025993.1"/>
    <property type="molecule type" value="Genomic_DNA"/>
</dbReference>
<keyword evidence="1" id="KW-0472">Membrane</keyword>
<gene>
    <name evidence="2" type="ORF">J2Z71_001545</name>
</gene>
<feature type="transmembrane region" description="Helical" evidence="1">
    <location>
        <begin position="107"/>
        <end position="125"/>
    </location>
</feature>
<comment type="caution">
    <text evidence="2">The sequence shown here is derived from an EMBL/GenBank/DDBJ whole genome shotgun (WGS) entry which is preliminary data.</text>
</comment>
<accession>A0ABS4KE08</accession>
<dbReference type="RefSeq" id="WP_210061791.1">
    <property type="nucleotide sequence ID" value="NZ_JAGGLJ010000017.1"/>
</dbReference>
<protein>
    <recommendedName>
        <fullName evidence="4">5-bromo-4-chloroindolyl phosphate hydrolysis protein</fullName>
    </recommendedName>
</protein>
<sequence length="364" mass="42463">MDNNKNNFNEKIENAFNNKDFSEINKILSSTVNSAIDFAKSSLNKFNNYLNKDQNYIPAEDPNLVLQKPPMDNKSIIFKSIGFLGFLSHSILGFVIFILSIFGKAPFMLLLDWIIPVFAISFFFYKHGQKLSLKSIRYRRYLRELGKSTVITVSDLSSAVGEDTDSVVDDLLEFIKKDYFKEARLLENNSIFVLDNNTYKIYKEHSLEDEIEKKNKKEEENLKKENLQSNKYYYSLKNIENNLTGSMKEKVSKLIIIVDKIFEFNKNNKEIEKSNYKFIEYYLPTTIKLLESYVEFSNIEIKGDNIKSAMVDIEYSMDTILYAMAKYLDDLYEHSSFDVKTDLSVLKTILSQDGLLEDDFKIRK</sequence>